<name>A0ABP8V164_9GAMM</name>
<keyword evidence="7" id="KW-1185">Reference proteome</keyword>
<dbReference type="Pfam" id="PF22178">
    <property type="entry name" value="Gp5_trimer_C"/>
    <property type="match status" value="1"/>
</dbReference>
<dbReference type="Proteomes" id="UP001500604">
    <property type="component" value="Unassembled WGS sequence"/>
</dbReference>
<dbReference type="RefSeq" id="WP_345194951.1">
    <property type="nucleotide sequence ID" value="NZ_BAABFL010000124.1"/>
</dbReference>
<dbReference type="SUPFAM" id="SSF69255">
    <property type="entry name" value="gp5 N-terminal domain-like"/>
    <property type="match status" value="1"/>
</dbReference>
<dbReference type="EMBL" id="BAABFL010000124">
    <property type="protein sequence ID" value="GAA4649184.1"/>
    <property type="molecule type" value="Genomic_DNA"/>
</dbReference>
<dbReference type="Pfam" id="PF05954">
    <property type="entry name" value="Phage_GPD"/>
    <property type="match status" value="1"/>
</dbReference>
<protein>
    <submittedName>
        <fullName evidence="6">Type VI secretion system tip protein VgrG</fullName>
    </submittedName>
</protein>
<dbReference type="Gene3D" id="3.55.50.10">
    <property type="entry name" value="Baseplate protein-like domains"/>
    <property type="match status" value="1"/>
</dbReference>
<dbReference type="InterPro" id="IPR050708">
    <property type="entry name" value="T6SS_VgrG/RHS"/>
</dbReference>
<dbReference type="PANTHER" id="PTHR32305:SF15">
    <property type="entry name" value="PROTEIN RHSA-RELATED"/>
    <property type="match status" value="1"/>
</dbReference>
<proteinExistence type="inferred from homology"/>
<keyword evidence="3" id="KW-0964">Secreted</keyword>
<dbReference type="InterPro" id="IPR006533">
    <property type="entry name" value="T6SS_Vgr_RhsGE"/>
</dbReference>
<evidence type="ECO:0000256" key="2">
    <source>
        <dbReference type="ARBA" id="ARBA00005558"/>
    </source>
</evidence>
<evidence type="ECO:0000256" key="3">
    <source>
        <dbReference type="ARBA" id="ARBA00022525"/>
    </source>
</evidence>
<dbReference type="SUPFAM" id="SSF69349">
    <property type="entry name" value="Phage fibre proteins"/>
    <property type="match status" value="1"/>
</dbReference>
<evidence type="ECO:0000259" key="4">
    <source>
        <dbReference type="Pfam" id="PF04717"/>
    </source>
</evidence>
<gene>
    <name evidence="6" type="ORF">GCM10023116_14580</name>
</gene>
<feature type="domain" description="Gp5/Type VI secretion system Vgr C-terminal trimerisation" evidence="5">
    <location>
        <begin position="466"/>
        <end position="566"/>
    </location>
</feature>
<comment type="similarity">
    <text evidence="2">Belongs to the VgrG protein family.</text>
</comment>
<sequence length="676" mass="75357">MSGVYSDVRPVSTQIDGIDVVISALTVYDTVSGTCRLEATLECPTRLPSDLLGQDITIVYRPGSGKHRKEASRYVTTIAGLEELDYHSHSKTWVYQLFGEHWLDLLRFRMQCRVFQNSNSRAIISKVLDDAGFRGAYRFNLSGQAHQREYCVQFNESDADFIRRLIADEGWHFHPVVQGNRAILLIGDSNQAFPKSPDYTLPFVRESGQRQFAITEWREVNQINSTRVYLRDYNETLAQPIDGGQHDARLCRGKGMRSQLERYHYPAYRVERSLMRSTGRQLTERLDSQFHYYHGASHVTSLVVGQRFKLTDHQEGRMNDEYLIVSIEHHLRATEALREQEYQCCFTCIPSNMPYHCATQPKPNIQGLQSATVTGPANTCIHHDKQGRIKVLFHWDRAGKNDDTSSCWLRVAQSLAGNEFGAQFIPRVGDEVLVSFLDGDPDRPVVLASVYNGRHVPPYPVTTQFGIRTHSTPNGNISNCNELRFNDHTGKEELWVQAERDWNSLVKNDWNQTIKGKQTTTVEKTADWLSREGMTCKTEDALNVDAKKTAHFNSTDTMTLSSDQNIHGKAGVDMALEAPSAITVDGNTVTITGKSSIELKVGASKIVVSPSSISLSAPTIEIKASATAVLKGATTTVQGQAKADLKGPIVNVSGDAMTKVSAGAMVQVQGAITKIN</sequence>
<dbReference type="Gene3D" id="2.40.50.230">
    <property type="entry name" value="Gp5 N-terminal domain"/>
    <property type="match status" value="1"/>
</dbReference>
<dbReference type="InterPro" id="IPR054030">
    <property type="entry name" value="Gp5_Vgr_C"/>
</dbReference>
<evidence type="ECO:0000256" key="1">
    <source>
        <dbReference type="ARBA" id="ARBA00004613"/>
    </source>
</evidence>
<evidence type="ECO:0000313" key="7">
    <source>
        <dbReference type="Proteomes" id="UP001500604"/>
    </source>
</evidence>
<accession>A0ABP8V164</accession>
<dbReference type="Pfam" id="PF04717">
    <property type="entry name" value="Phage_base_V"/>
    <property type="match status" value="1"/>
</dbReference>
<dbReference type="InterPro" id="IPR037026">
    <property type="entry name" value="Vgr_OB-fold_dom_sf"/>
</dbReference>
<feature type="domain" description="Gp5/Type VI secretion system Vgr protein OB-fold" evidence="4">
    <location>
        <begin position="382"/>
        <end position="451"/>
    </location>
</feature>
<dbReference type="Gene3D" id="4.10.220.110">
    <property type="match status" value="1"/>
</dbReference>
<dbReference type="NCBIfam" id="TIGR01646">
    <property type="entry name" value="vgr_GE"/>
    <property type="match status" value="1"/>
</dbReference>
<dbReference type="PANTHER" id="PTHR32305">
    <property type="match status" value="1"/>
</dbReference>
<reference evidence="7" key="1">
    <citation type="journal article" date="2019" name="Int. J. Syst. Evol. Microbiol.">
        <title>The Global Catalogue of Microorganisms (GCM) 10K type strain sequencing project: providing services to taxonomists for standard genome sequencing and annotation.</title>
        <authorList>
            <consortium name="The Broad Institute Genomics Platform"/>
            <consortium name="The Broad Institute Genome Sequencing Center for Infectious Disease"/>
            <person name="Wu L."/>
            <person name="Ma J."/>
        </authorList>
    </citation>
    <scope>NUCLEOTIDE SEQUENCE [LARGE SCALE GENOMIC DNA]</scope>
    <source>
        <strain evidence="7">JCM 17805</strain>
    </source>
</reference>
<evidence type="ECO:0000259" key="5">
    <source>
        <dbReference type="Pfam" id="PF22178"/>
    </source>
</evidence>
<dbReference type="SUPFAM" id="SSF69279">
    <property type="entry name" value="Phage tail proteins"/>
    <property type="match status" value="2"/>
</dbReference>
<organism evidence="6 7">
    <name type="scientific">Kistimonas scapharcae</name>
    <dbReference type="NCBI Taxonomy" id="1036133"/>
    <lineage>
        <taxon>Bacteria</taxon>
        <taxon>Pseudomonadati</taxon>
        <taxon>Pseudomonadota</taxon>
        <taxon>Gammaproteobacteria</taxon>
        <taxon>Oceanospirillales</taxon>
        <taxon>Endozoicomonadaceae</taxon>
        <taxon>Kistimonas</taxon>
    </lineage>
</organism>
<dbReference type="NCBIfam" id="TIGR03361">
    <property type="entry name" value="VI_Rhs_Vgr"/>
    <property type="match status" value="1"/>
</dbReference>
<evidence type="ECO:0000313" key="6">
    <source>
        <dbReference type="EMBL" id="GAA4649184.1"/>
    </source>
</evidence>
<comment type="caution">
    <text evidence="6">The sequence shown here is derived from an EMBL/GenBank/DDBJ whole genome shotgun (WGS) entry which is preliminary data.</text>
</comment>
<dbReference type="InterPro" id="IPR006531">
    <property type="entry name" value="Gp5/Vgr_OB"/>
</dbReference>
<dbReference type="InterPro" id="IPR017847">
    <property type="entry name" value="T6SS_RhsGE_Vgr_subset"/>
</dbReference>
<dbReference type="Gene3D" id="2.30.110.50">
    <property type="match status" value="1"/>
</dbReference>
<comment type="subcellular location">
    <subcellularLocation>
        <location evidence="1">Secreted</location>
    </subcellularLocation>
</comment>